<dbReference type="EMBL" id="SUMC01000139">
    <property type="protein sequence ID" value="TJZ97840.1"/>
    <property type="molecule type" value="Genomic_DNA"/>
</dbReference>
<dbReference type="RefSeq" id="WP_136730509.1">
    <property type="nucleotide sequence ID" value="NZ_SUMC01000139.1"/>
</dbReference>
<sequence>MTAVQYPRLADVFPELTTEIVLLLRAEADPLAEVIDDLPYYGPCTCTPTCTNLLTAPFGSSGSRMAQLQRDGEDVIWLTLDPSATGVTDVEVLDGRDLGPAAHRSG</sequence>
<proteinExistence type="predicted"/>
<evidence type="ECO:0000313" key="2">
    <source>
        <dbReference type="Proteomes" id="UP000305778"/>
    </source>
</evidence>
<keyword evidence="2" id="KW-1185">Reference proteome</keyword>
<reference evidence="1 2" key="1">
    <citation type="submission" date="2019-04" db="EMBL/GenBank/DDBJ databases">
        <title>Streptomyces oryziradicis sp. nov., a novel actinomycete isolated from rhizosphere soil of rice (Oryza sativa L.).</title>
        <authorList>
            <person name="Li C."/>
        </authorList>
    </citation>
    <scope>NUCLEOTIDE SEQUENCE [LARGE SCALE GENOMIC DNA]</scope>
    <source>
        <strain evidence="1 2">NEAU-C40</strain>
    </source>
</reference>
<organism evidence="1 2">
    <name type="scientific">Actinacidiphila oryziradicis</name>
    <dbReference type="NCBI Taxonomy" id="2571141"/>
    <lineage>
        <taxon>Bacteria</taxon>
        <taxon>Bacillati</taxon>
        <taxon>Actinomycetota</taxon>
        <taxon>Actinomycetes</taxon>
        <taxon>Kitasatosporales</taxon>
        <taxon>Streptomycetaceae</taxon>
        <taxon>Actinacidiphila</taxon>
    </lineage>
</organism>
<dbReference type="AlphaFoldDB" id="A0A4U0RST4"/>
<accession>A0A4U0RST4</accession>
<dbReference type="OrthoDB" id="3540573at2"/>
<protein>
    <submittedName>
        <fullName evidence="1">Uncharacterized protein</fullName>
    </submittedName>
</protein>
<evidence type="ECO:0000313" key="1">
    <source>
        <dbReference type="EMBL" id="TJZ97840.1"/>
    </source>
</evidence>
<gene>
    <name evidence="1" type="ORF">FCI23_49260</name>
</gene>
<comment type="caution">
    <text evidence="1">The sequence shown here is derived from an EMBL/GenBank/DDBJ whole genome shotgun (WGS) entry which is preliminary data.</text>
</comment>
<dbReference type="Proteomes" id="UP000305778">
    <property type="component" value="Unassembled WGS sequence"/>
</dbReference>
<name>A0A4U0RST4_9ACTN</name>